<evidence type="ECO:0000256" key="8">
    <source>
        <dbReference type="ARBA" id="ARBA00022691"/>
    </source>
</evidence>
<evidence type="ECO:0000313" key="15">
    <source>
        <dbReference type="EMBL" id="AMK54463.1"/>
    </source>
</evidence>
<evidence type="ECO:0000256" key="4">
    <source>
        <dbReference type="ARBA" id="ARBA00022490"/>
    </source>
</evidence>
<evidence type="ECO:0000256" key="12">
    <source>
        <dbReference type="ARBA" id="ARBA00047283"/>
    </source>
</evidence>
<dbReference type="Pfam" id="PF01189">
    <property type="entry name" value="Methyltr_RsmB-F"/>
    <property type="match status" value="1"/>
</dbReference>
<dbReference type="STRING" id="1702221.AALO17_13290"/>
<keyword evidence="5" id="KW-0698">rRNA processing</keyword>
<evidence type="ECO:0000256" key="1">
    <source>
        <dbReference type="ARBA" id="ARBA00002724"/>
    </source>
</evidence>
<dbReference type="InterPro" id="IPR049560">
    <property type="entry name" value="MeTrfase_RsmB-F_NOP2_cat"/>
</dbReference>
<gene>
    <name evidence="15" type="ORF">AALO17_13290</name>
</gene>
<evidence type="ECO:0000256" key="10">
    <source>
        <dbReference type="ARBA" id="ARBA00030399"/>
    </source>
</evidence>
<keyword evidence="4" id="KW-0963">Cytoplasm</keyword>
<keyword evidence="9 13" id="KW-0694">RNA-binding</keyword>
<dbReference type="Gene3D" id="3.40.50.150">
    <property type="entry name" value="Vaccinia Virus protein VP39"/>
    <property type="match status" value="1"/>
</dbReference>
<dbReference type="PANTHER" id="PTHR22807:SF53">
    <property type="entry name" value="RIBOSOMAL RNA SMALL SUBUNIT METHYLTRANSFERASE B-RELATED"/>
    <property type="match status" value="1"/>
</dbReference>
<evidence type="ECO:0000256" key="9">
    <source>
        <dbReference type="ARBA" id="ARBA00022884"/>
    </source>
</evidence>
<reference evidence="15 16" key="1">
    <citation type="journal article" date="2016" name="Gut Pathog.">
        <title>Whole genome sequencing of "Faecalibaculum rodentium" ALO17, isolated from C57BL/6J laboratory mouse feces.</title>
        <authorList>
            <person name="Lim S."/>
            <person name="Chang D.H."/>
            <person name="Ahn S."/>
            <person name="Kim B.C."/>
        </authorList>
    </citation>
    <scope>NUCLEOTIDE SEQUENCE [LARGE SCALE GENOMIC DNA]</scope>
    <source>
        <strain evidence="15 16">Alo17</strain>
    </source>
</reference>
<feature type="binding site" evidence="13">
    <location>
        <position position="269"/>
    </location>
    <ligand>
        <name>S-adenosyl-L-methionine</name>
        <dbReference type="ChEBI" id="CHEBI:59789"/>
    </ligand>
</feature>
<feature type="domain" description="SAM-dependent MTase RsmB/NOP-type" evidence="14">
    <location>
        <begin position="150"/>
        <end position="429"/>
    </location>
</feature>
<comment type="subcellular location">
    <subcellularLocation>
        <location evidence="2">Cytoplasm</location>
    </subcellularLocation>
</comment>
<dbReference type="NCBIfam" id="NF011494">
    <property type="entry name" value="PRK14902.1"/>
    <property type="match status" value="1"/>
</dbReference>
<dbReference type="SUPFAM" id="SSF48013">
    <property type="entry name" value="NusB-like"/>
    <property type="match status" value="1"/>
</dbReference>
<evidence type="ECO:0000256" key="6">
    <source>
        <dbReference type="ARBA" id="ARBA00022603"/>
    </source>
</evidence>
<dbReference type="GO" id="GO:0008649">
    <property type="term" value="F:rRNA methyltransferase activity"/>
    <property type="evidence" value="ECO:0007669"/>
    <property type="project" value="InterPro"/>
</dbReference>
<evidence type="ECO:0000256" key="2">
    <source>
        <dbReference type="ARBA" id="ARBA00004496"/>
    </source>
</evidence>
<dbReference type="PANTHER" id="PTHR22807">
    <property type="entry name" value="NOP2 YEAST -RELATED NOL1/NOP2/FMU SUN DOMAIN-CONTAINING"/>
    <property type="match status" value="1"/>
</dbReference>
<comment type="similarity">
    <text evidence="13">Belongs to the class I-like SAM-binding methyltransferase superfamily. RsmB/NOP family.</text>
</comment>
<dbReference type="EC" id="2.1.1.176" evidence="3"/>
<feature type="binding site" evidence="13">
    <location>
        <position position="312"/>
    </location>
    <ligand>
        <name>S-adenosyl-L-methionine</name>
        <dbReference type="ChEBI" id="CHEBI:59789"/>
    </ligand>
</feature>
<dbReference type="InterPro" id="IPR035926">
    <property type="entry name" value="NusB-like_sf"/>
</dbReference>
<dbReference type="PRINTS" id="PR02008">
    <property type="entry name" value="RCMTFAMILY"/>
</dbReference>
<dbReference type="PATRIC" id="fig|1702221.3.peg.1281"/>
<protein>
    <recommendedName>
        <fullName evidence="3">16S rRNA (cytosine(967)-C(5))-methyltransferase</fullName>
        <ecNumber evidence="3">2.1.1.176</ecNumber>
    </recommendedName>
    <alternativeName>
        <fullName evidence="10">16S rRNA m5C967 methyltransferase</fullName>
    </alternativeName>
    <alternativeName>
        <fullName evidence="11">rRNA (cytosine-C(5)-)-methyltransferase RsmB</fullName>
    </alternativeName>
</protein>
<accession>A0A140DUY6</accession>
<name>A0A140DUY6_9FIRM</name>
<dbReference type="NCBIfam" id="TIGR00563">
    <property type="entry name" value="rsmB"/>
    <property type="match status" value="1"/>
</dbReference>
<sequence length="429" mass="48988">MENKLPDMRAWIYDALCAVILKGTYSNLYLKDHLDELPENQRPLATRIFYGTIQNWGLCDYVISKHTDRTPDPKIRILLAMTIYQIIFLKKIPDYAAVDAAVKLAHKRFRKASGYVNGVLRSVLRDKVKLPSDTLERLSVRYSIPLWLIRLWENHYGLEKAEQMAKTSNAVLPVYVRRNPRRIGEEEFFADPEIEQMDADMGRFTGSSAARHPFYRQGRMSVQDPGSFEIVKFLDVQDGESVLDVCAAPGTKSMAIAERLDSGAVDASDVHEHRVELIKTDARRLHLKNVHASVRDARDLSDAGLYDRILCDVPCTGYGVLARKPDIKLKLKPETLDSLLPLQAEILEEAAAHLKPDGKLVYSTCTLDRKENEKQVEKFLDSHPDWQLEEEQTVFPDETRNGFYMARLSRREQSKAADDGMKQIVQPEE</sequence>
<evidence type="ECO:0000256" key="5">
    <source>
        <dbReference type="ARBA" id="ARBA00022552"/>
    </source>
</evidence>
<dbReference type="GO" id="GO:0006355">
    <property type="term" value="P:regulation of DNA-templated transcription"/>
    <property type="evidence" value="ECO:0007669"/>
    <property type="project" value="InterPro"/>
</dbReference>
<dbReference type="InterPro" id="IPR029063">
    <property type="entry name" value="SAM-dependent_MTases_sf"/>
</dbReference>
<dbReference type="GO" id="GO:0005737">
    <property type="term" value="C:cytoplasm"/>
    <property type="evidence" value="ECO:0007669"/>
    <property type="project" value="UniProtKB-SubCell"/>
</dbReference>
<dbReference type="Proteomes" id="UP000069771">
    <property type="component" value="Chromosome"/>
</dbReference>
<dbReference type="AlphaFoldDB" id="A0A140DUY6"/>
<dbReference type="Pfam" id="PF01029">
    <property type="entry name" value="NusB"/>
    <property type="match status" value="1"/>
</dbReference>
<dbReference type="InterPro" id="IPR006027">
    <property type="entry name" value="NusB_RsmB_TIM44"/>
</dbReference>
<keyword evidence="7 13" id="KW-0808">Transferase</keyword>
<comment type="catalytic activity">
    <reaction evidence="12">
        <text>cytidine(967) in 16S rRNA + S-adenosyl-L-methionine = 5-methylcytidine(967) in 16S rRNA + S-adenosyl-L-homocysteine + H(+)</text>
        <dbReference type="Rhea" id="RHEA:42748"/>
        <dbReference type="Rhea" id="RHEA-COMP:10219"/>
        <dbReference type="Rhea" id="RHEA-COMP:10220"/>
        <dbReference type="ChEBI" id="CHEBI:15378"/>
        <dbReference type="ChEBI" id="CHEBI:57856"/>
        <dbReference type="ChEBI" id="CHEBI:59789"/>
        <dbReference type="ChEBI" id="CHEBI:74483"/>
        <dbReference type="ChEBI" id="CHEBI:82748"/>
        <dbReference type="EC" id="2.1.1.176"/>
    </reaction>
</comment>
<keyword evidence="6 13" id="KW-0489">Methyltransferase</keyword>
<keyword evidence="8 13" id="KW-0949">S-adenosyl-L-methionine</keyword>
<dbReference type="PROSITE" id="PS51686">
    <property type="entry name" value="SAM_MT_RSMB_NOP"/>
    <property type="match status" value="1"/>
</dbReference>
<keyword evidence="16" id="KW-1185">Reference proteome</keyword>
<dbReference type="InterPro" id="IPR004573">
    <property type="entry name" value="rRNA_ssu_MeTfrase_B"/>
</dbReference>
<dbReference type="GO" id="GO:0003723">
    <property type="term" value="F:RNA binding"/>
    <property type="evidence" value="ECO:0007669"/>
    <property type="project" value="UniProtKB-UniRule"/>
</dbReference>
<dbReference type="RefSeq" id="WP_067556868.1">
    <property type="nucleotide sequence ID" value="NZ_CAMTBT010000035.1"/>
</dbReference>
<feature type="binding site" evidence="13">
    <location>
        <position position="296"/>
    </location>
    <ligand>
        <name>S-adenosyl-L-methionine</name>
        <dbReference type="ChEBI" id="CHEBI:59789"/>
    </ligand>
</feature>
<dbReference type="Gene3D" id="1.10.940.10">
    <property type="entry name" value="NusB-like"/>
    <property type="match status" value="1"/>
</dbReference>
<comment type="function">
    <text evidence="1">Specifically methylates the cytosine at position 967 (m5C967) of 16S rRNA.</text>
</comment>
<evidence type="ECO:0000256" key="13">
    <source>
        <dbReference type="PROSITE-ProRule" id="PRU01023"/>
    </source>
</evidence>
<evidence type="ECO:0000313" key="16">
    <source>
        <dbReference type="Proteomes" id="UP000069771"/>
    </source>
</evidence>
<evidence type="ECO:0000256" key="11">
    <source>
        <dbReference type="ARBA" id="ARBA00031088"/>
    </source>
</evidence>
<dbReference type="SUPFAM" id="SSF53335">
    <property type="entry name" value="S-adenosyl-L-methionine-dependent methyltransferases"/>
    <property type="match status" value="1"/>
</dbReference>
<dbReference type="InterPro" id="IPR001678">
    <property type="entry name" value="MeTrfase_RsmB-F_NOP2_dom"/>
</dbReference>
<evidence type="ECO:0000256" key="7">
    <source>
        <dbReference type="ARBA" id="ARBA00022679"/>
    </source>
</evidence>
<evidence type="ECO:0000256" key="3">
    <source>
        <dbReference type="ARBA" id="ARBA00012140"/>
    </source>
</evidence>
<dbReference type="CDD" id="cd02440">
    <property type="entry name" value="AdoMet_MTases"/>
    <property type="match status" value="1"/>
</dbReference>
<proteinExistence type="inferred from homology"/>
<feature type="active site" description="Nucleophile" evidence="13">
    <location>
        <position position="365"/>
    </location>
</feature>
<organism evidence="15 16">
    <name type="scientific">Faecalibaculum rodentium</name>
    <dbReference type="NCBI Taxonomy" id="1702221"/>
    <lineage>
        <taxon>Bacteria</taxon>
        <taxon>Bacillati</taxon>
        <taxon>Bacillota</taxon>
        <taxon>Erysipelotrichia</taxon>
        <taxon>Erysipelotrichales</taxon>
        <taxon>Erysipelotrichaceae</taxon>
        <taxon>Faecalibaculum</taxon>
    </lineage>
</organism>
<dbReference type="InterPro" id="IPR023267">
    <property type="entry name" value="RCMT"/>
</dbReference>
<dbReference type="EMBL" id="CP011391">
    <property type="protein sequence ID" value="AMK54463.1"/>
    <property type="molecule type" value="Genomic_DNA"/>
</dbReference>
<comment type="caution">
    <text evidence="13">Lacks conserved residue(s) required for the propagation of feature annotation.</text>
</comment>
<dbReference type="KEGG" id="fro:AALO17_13290"/>
<evidence type="ECO:0000259" key="14">
    <source>
        <dbReference type="PROSITE" id="PS51686"/>
    </source>
</evidence>